<gene>
    <name evidence="3" type="ORF">CUN48_18065</name>
</gene>
<protein>
    <recommendedName>
        <fullName evidence="5">Class I SAM-dependent methyltransferase</fullName>
    </recommendedName>
</protein>
<dbReference type="InterPro" id="IPR003788">
    <property type="entry name" value="NDUFAF7"/>
</dbReference>
<name>A0A2M8Q723_9CHLR</name>
<dbReference type="Gene3D" id="3.40.50.150">
    <property type="entry name" value="Vaccinia Virus protein VP39"/>
    <property type="match status" value="1"/>
</dbReference>
<accession>A0A2M8Q723</accession>
<evidence type="ECO:0008006" key="5">
    <source>
        <dbReference type="Google" id="ProtNLM"/>
    </source>
</evidence>
<evidence type="ECO:0000313" key="4">
    <source>
        <dbReference type="Proteomes" id="UP000230790"/>
    </source>
</evidence>
<reference evidence="3 4" key="1">
    <citation type="submission" date="2017-11" db="EMBL/GenBank/DDBJ databases">
        <title>Evolution of Phototrophy in the Chloroflexi Phylum Driven by Horizontal Gene Transfer.</title>
        <authorList>
            <person name="Ward L.M."/>
            <person name="Hemp J."/>
            <person name="Shih P.M."/>
            <person name="Mcglynn S.E."/>
            <person name="Fischer W."/>
        </authorList>
    </citation>
    <scope>NUCLEOTIDE SEQUENCE [LARGE SCALE GENOMIC DNA]</scope>
    <source>
        <strain evidence="3">JP3_7</strain>
    </source>
</reference>
<feature type="non-terminal residue" evidence="3">
    <location>
        <position position="139"/>
    </location>
</feature>
<dbReference type="GO" id="GO:0032259">
    <property type="term" value="P:methylation"/>
    <property type="evidence" value="ECO:0007669"/>
    <property type="project" value="UniProtKB-KW"/>
</dbReference>
<evidence type="ECO:0000256" key="1">
    <source>
        <dbReference type="ARBA" id="ARBA00022603"/>
    </source>
</evidence>
<sequence>MQMDAFIRYLIAKRTVDDRALNRVVWSQLVDAVRARQRRLSRPLRVLEVGAGVGAMVERVLDWRLFDPDADGVEYTLLDGEPALLAVAQERLSEPPAWLRLAYAPINVFEYVEQRTKYPTAPRYDLLLAHAFLDLLDLS</sequence>
<evidence type="ECO:0000313" key="3">
    <source>
        <dbReference type="EMBL" id="PJF45599.1"/>
    </source>
</evidence>
<organism evidence="3 4">
    <name type="scientific">Candidatus Thermofonsia Clade 3 bacterium</name>
    <dbReference type="NCBI Taxonomy" id="2364212"/>
    <lineage>
        <taxon>Bacteria</taxon>
        <taxon>Bacillati</taxon>
        <taxon>Chloroflexota</taxon>
        <taxon>Candidatus Thermofontia</taxon>
        <taxon>Candidatus Thermofonsia Clade 3</taxon>
    </lineage>
</organism>
<dbReference type="Pfam" id="PF02636">
    <property type="entry name" value="Methyltransf_28"/>
    <property type="match status" value="1"/>
</dbReference>
<dbReference type="Proteomes" id="UP000230790">
    <property type="component" value="Unassembled WGS sequence"/>
</dbReference>
<dbReference type="InterPro" id="IPR029063">
    <property type="entry name" value="SAM-dependent_MTases_sf"/>
</dbReference>
<evidence type="ECO:0000256" key="2">
    <source>
        <dbReference type="ARBA" id="ARBA00022679"/>
    </source>
</evidence>
<dbReference type="EMBL" id="PGTN01000932">
    <property type="protein sequence ID" value="PJF45599.1"/>
    <property type="molecule type" value="Genomic_DNA"/>
</dbReference>
<dbReference type="AlphaFoldDB" id="A0A2M8Q723"/>
<keyword evidence="1" id="KW-0489">Methyltransferase</keyword>
<proteinExistence type="predicted"/>
<keyword evidence="2" id="KW-0808">Transferase</keyword>
<dbReference type="GO" id="GO:0008168">
    <property type="term" value="F:methyltransferase activity"/>
    <property type="evidence" value="ECO:0007669"/>
    <property type="project" value="UniProtKB-KW"/>
</dbReference>
<comment type="caution">
    <text evidence="3">The sequence shown here is derived from an EMBL/GenBank/DDBJ whole genome shotgun (WGS) entry which is preliminary data.</text>
</comment>
<dbReference type="SUPFAM" id="SSF53335">
    <property type="entry name" value="S-adenosyl-L-methionine-dependent methyltransferases"/>
    <property type="match status" value="1"/>
</dbReference>